<dbReference type="EMBL" id="KT809369">
    <property type="protein sequence ID" value="ALJ98857.1"/>
    <property type="molecule type" value="Genomic_DNA"/>
</dbReference>
<reference evidence="1 2" key="1">
    <citation type="journal article" date="2017" name="Sci. Rep.">
        <title>Acquisition of virulence factors in livestock-associated MRSA: Lysogenic conversion of CC398 strains by virulence gene-containing phages.</title>
        <authorList>
            <person name="Kraushaar B."/>
            <person name="Hammerl J.A."/>
            <person name="Kienol M."/>
            <person name="Heinig M.L."/>
            <person name="Sperling N."/>
            <person name="Dinh Thanh M."/>
            <person name="Reetz J."/>
            <person name="Jackel C."/>
            <person name="Fetsch A."/>
            <person name="Hertwig S."/>
        </authorList>
    </citation>
    <scope>NUCLEOTIDE SEQUENCE [LARGE SCALE GENOMIC DNA]</scope>
</reference>
<dbReference type="Proteomes" id="UP000222193">
    <property type="component" value="Segment"/>
</dbReference>
<keyword evidence="2" id="KW-1185">Reference proteome</keyword>
<evidence type="ECO:0000313" key="1">
    <source>
        <dbReference type="EMBL" id="ALJ98857.1"/>
    </source>
</evidence>
<proteinExistence type="predicted"/>
<organism evidence="1 2">
    <name type="scientific">Staphylococcus phage P630</name>
    <dbReference type="NCBI Taxonomy" id="1735646"/>
    <lineage>
        <taxon>Viruses</taxon>
        <taxon>Duplodnaviria</taxon>
        <taxon>Heunggongvirae</taxon>
        <taxon>Uroviricota</taxon>
        <taxon>Caudoviricetes</taxon>
        <taxon>Bronfenbrennervirinae</taxon>
        <taxon>Biseptimavirus</taxon>
        <taxon>Biseptimavirus P630</taxon>
    </lineage>
</organism>
<sequence length="78" mass="9172">MKTHKFKRMAIDLIERVQSTSYQVDYKYNVIWVWHYSDDYLGKVASINMHNNVDDDNTILARYEKAKKMLAGEVLSDG</sequence>
<name>A0A1X9H097_9CAUD</name>
<gene>
    <name evidence="1" type="ORF">P630_41</name>
</gene>
<protein>
    <submittedName>
        <fullName evidence="1">Uncharacterized protein</fullName>
    </submittedName>
</protein>
<evidence type="ECO:0000313" key="2">
    <source>
        <dbReference type="Proteomes" id="UP000222193"/>
    </source>
</evidence>
<accession>A0A1X9H097</accession>